<accession>A0ABN1QAF5</accession>
<dbReference type="EMBL" id="BAAAHH010000002">
    <property type="protein sequence ID" value="GAA0939915.1"/>
    <property type="molecule type" value="Genomic_DNA"/>
</dbReference>
<dbReference type="InterPro" id="IPR005152">
    <property type="entry name" value="Lipase_secreted"/>
</dbReference>
<sequence>MKRLSLLAAAVVAASALVAPGSSAAAPAGCTASEGDIFAPAAPLSGANGELLACREVTLPHVPGKIPMKAYQVRYVSSDLRGKKVPVTGFVAIPTAAWTKSARRPTVAFNPGTLGSGPQCAFSKQMTGAYQDAYEGDQIAEFLKAGFAVAATDGMGYTDGGVHTYMIGQNAGHSLLDIVRASRQIPGGTLDAQGQVAVSGYSEGGAASLWAAQVASSYAPELKVVGAAAGGVPGDLKMTAAKLNGGPFAGFLADAVVGLHEAYPTLPFDELMNDTGRKAVQDVKENCLFGTLGAFLGKKVESFTTQKYTLDQLYQLKDAAGLSWGQAVEEQKLGVGIGGRWSGAKWKIDFPTFQYRGALEEIIPVETQEETRRLYCKAGIPTRFKNSYAGEHLLTDGMAKKDVTDWIADRFAGKLMIGNCPLL</sequence>
<keyword evidence="3" id="KW-1185">Reference proteome</keyword>
<feature type="signal peptide" evidence="1">
    <location>
        <begin position="1"/>
        <end position="24"/>
    </location>
</feature>
<dbReference type="PANTHER" id="PTHR34853">
    <property type="match status" value="1"/>
</dbReference>
<gene>
    <name evidence="2" type="ORF">GCM10009550_08830</name>
</gene>
<proteinExistence type="predicted"/>
<dbReference type="Gene3D" id="1.10.260.130">
    <property type="match status" value="1"/>
</dbReference>
<evidence type="ECO:0000313" key="3">
    <source>
        <dbReference type="Proteomes" id="UP001500665"/>
    </source>
</evidence>
<dbReference type="RefSeq" id="WP_344236926.1">
    <property type="nucleotide sequence ID" value="NZ_BAAAHH010000002.1"/>
</dbReference>
<name>A0ABN1QAF5_9ACTN</name>
<feature type="chain" id="PRO_5046412663" evidence="1">
    <location>
        <begin position="25"/>
        <end position="423"/>
    </location>
</feature>
<dbReference type="PANTHER" id="PTHR34853:SF1">
    <property type="entry name" value="LIPASE 5"/>
    <property type="match status" value="1"/>
</dbReference>
<reference evidence="2 3" key="1">
    <citation type="journal article" date="2019" name="Int. J. Syst. Evol. Microbiol.">
        <title>The Global Catalogue of Microorganisms (GCM) 10K type strain sequencing project: providing services to taxonomists for standard genome sequencing and annotation.</title>
        <authorList>
            <consortium name="The Broad Institute Genomics Platform"/>
            <consortium name="The Broad Institute Genome Sequencing Center for Infectious Disease"/>
            <person name="Wu L."/>
            <person name="Ma J."/>
        </authorList>
    </citation>
    <scope>NUCLEOTIDE SEQUENCE [LARGE SCALE GENOMIC DNA]</scope>
    <source>
        <strain evidence="2 3">JCM 10696</strain>
    </source>
</reference>
<dbReference type="InterPro" id="IPR029058">
    <property type="entry name" value="AB_hydrolase_fold"/>
</dbReference>
<dbReference type="Proteomes" id="UP001500665">
    <property type="component" value="Unassembled WGS sequence"/>
</dbReference>
<protein>
    <submittedName>
        <fullName evidence="2">Lipase family protein</fullName>
    </submittedName>
</protein>
<keyword evidence="1" id="KW-0732">Signal</keyword>
<dbReference type="Gene3D" id="3.40.50.1820">
    <property type="entry name" value="alpha/beta hydrolase"/>
    <property type="match status" value="1"/>
</dbReference>
<dbReference type="SUPFAM" id="SSF53474">
    <property type="entry name" value="alpha/beta-Hydrolases"/>
    <property type="match status" value="1"/>
</dbReference>
<comment type="caution">
    <text evidence="2">The sequence shown here is derived from an EMBL/GenBank/DDBJ whole genome shotgun (WGS) entry which is preliminary data.</text>
</comment>
<evidence type="ECO:0000313" key="2">
    <source>
        <dbReference type="EMBL" id="GAA0939915.1"/>
    </source>
</evidence>
<organism evidence="2 3">
    <name type="scientific">Actinocorallia libanotica</name>
    <dbReference type="NCBI Taxonomy" id="46162"/>
    <lineage>
        <taxon>Bacteria</taxon>
        <taxon>Bacillati</taxon>
        <taxon>Actinomycetota</taxon>
        <taxon>Actinomycetes</taxon>
        <taxon>Streptosporangiales</taxon>
        <taxon>Thermomonosporaceae</taxon>
        <taxon>Actinocorallia</taxon>
    </lineage>
</organism>
<dbReference type="PIRSF" id="PIRSF029171">
    <property type="entry name" value="Esterase_LipA"/>
    <property type="match status" value="1"/>
</dbReference>
<evidence type="ECO:0000256" key="1">
    <source>
        <dbReference type="SAM" id="SignalP"/>
    </source>
</evidence>
<dbReference type="Pfam" id="PF03583">
    <property type="entry name" value="LIP"/>
    <property type="match status" value="1"/>
</dbReference>